<feature type="transmembrane region" description="Helical" evidence="1">
    <location>
        <begin position="202"/>
        <end position="221"/>
    </location>
</feature>
<feature type="transmembrane region" description="Helical" evidence="1">
    <location>
        <begin position="151"/>
        <end position="170"/>
    </location>
</feature>
<feature type="transmembrane region" description="Helical" evidence="1">
    <location>
        <begin position="119"/>
        <end position="139"/>
    </location>
</feature>
<evidence type="ECO:0000313" key="3">
    <source>
        <dbReference type="Proteomes" id="UP000190080"/>
    </source>
</evidence>
<gene>
    <name evidence="2" type="ORF">CLORY_25240</name>
</gene>
<dbReference type="AlphaFoldDB" id="A0A1V4IMH8"/>
<organism evidence="2 3">
    <name type="scientific">Clostridium oryzae</name>
    <dbReference type="NCBI Taxonomy" id="1450648"/>
    <lineage>
        <taxon>Bacteria</taxon>
        <taxon>Bacillati</taxon>
        <taxon>Bacillota</taxon>
        <taxon>Clostridia</taxon>
        <taxon>Eubacteriales</taxon>
        <taxon>Clostridiaceae</taxon>
        <taxon>Clostridium</taxon>
    </lineage>
</organism>
<accession>A0A1V4IMH8</accession>
<sequence length="227" mass="26758">MQLHYVKQIKLLSICFFGYLLMSLLTFYKIPDLIHLMMIWNLFLAFLPLIFSAFLEASVKKQKKVTAFVFGFLWLLFLPNSPYMVTDFIHISGTKFYLETISSYIPQMYNMDFMPWLKIIHIGIGMYFGLLLGMYSMYIVQKVISQNAGKIKAYLLIIISCILSGYAIYIGRFLRFNSWDIIKPAYLLAQLTKNINWNAFKFSLLFGGYVLVIYTIFYIFFYRSDKE</sequence>
<feature type="transmembrane region" description="Helical" evidence="1">
    <location>
        <begin position="67"/>
        <end position="85"/>
    </location>
</feature>
<keyword evidence="1" id="KW-0812">Transmembrane</keyword>
<keyword evidence="1" id="KW-1133">Transmembrane helix</keyword>
<dbReference type="STRING" id="1450648.CLORY_25240"/>
<keyword evidence="3" id="KW-1185">Reference proteome</keyword>
<name>A0A1V4IMH8_9CLOT</name>
<evidence type="ECO:0000313" key="2">
    <source>
        <dbReference type="EMBL" id="OPJ60975.1"/>
    </source>
</evidence>
<comment type="caution">
    <text evidence="2">The sequence shown here is derived from an EMBL/GenBank/DDBJ whole genome shotgun (WGS) entry which is preliminary data.</text>
</comment>
<evidence type="ECO:0008006" key="4">
    <source>
        <dbReference type="Google" id="ProtNLM"/>
    </source>
</evidence>
<protein>
    <recommendedName>
        <fullName evidence="4">DUF1361 domain-containing protein</fullName>
    </recommendedName>
</protein>
<dbReference type="InterPro" id="IPR009793">
    <property type="entry name" value="DUF1361"/>
</dbReference>
<dbReference type="Pfam" id="PF07099">
    <property type="entry name" value="DUF1361"/>
    <property type="match status" value="1"/>
</dbReference>
<dbReference type="Proteomes" id="UP000190080">
    <property type="component" value="Unassembled WGS sequence"/>
</dbReference>
<keyword evidence="1" id="KW-0472">Membrane</keyword>
<evidence type="ECO:0000256" key="1">
    <source>
        <dbReference type="SAM" id="Phobius"/>
    </source>
</evidence>
<dbReference type="EMBL" id="MZGV01000026">
    <property type="protein sequence ID" value="OPJ60975.1"/>
    <property type="molecule type" value="Genomic_DNA"/>
</dbReference>
<proteinExistence type="predicted"/>
<feature type="transmembrane region" description="Helical" evidence="1">
    <location>
        <begin position="9"/>
        <end position="28"/>
    </location>
</feature>
<reference evidence="2 3" key="1">
    <citation type="submission" date="2017-03" db="EMBL/GenBank/DDBJ databases">
        <title>Genome sequence of Clostridium oryzae DSM 28571.</title>
        <authorList>
            <person name="Poehlein A."/>
            <person name="Daniel R."/>
        </authorList>
    </citation>
    <scope>NUCLEOTIDE SEQUENCE [LARGE SCALE GENOMIC DNA]</scope>
    <source>
        <strain evidence="2 3">DSM 28571</strain>
    </source>
</reference>
<feature type="transmembrane region" description="Helical" evidence="1">
    <location>
        <begin position="34"/>
        <end position="55"/>
    </location>
</feature>